<evidence type="ECO:0000256" key="1">
    <source>
        <dbReference type="ARBA" id="ARBA00005254"/>
    </source>
</evidence>
<reference evidence="6" key="1">
    <citation type="journal article" date="2003" name="Nat. Genet.">
        <title>Comparative analysis of the genome sequences of Bordetella pertussis, Bordetella parapertussis and Bordetella bronchiseptica.</title>
        <authorList>
            <person name="Parkhill J."/>
            <person name="Sebaihia M."/>
            <person name="Preston A."/>
            <person name="Murphy L.D."/>
            <person name="Thomson N.R."/>
            <person name="Harris D.E."/>
            <person name="Holden M.T.G."/>
            <person name="Churcher C.M."/>
            <person name="Bentley S.D."/>
            <person name="Mungall K.L."/>
            <person name="Cerdeno-Tarraga A.-M."/>
            <person name="Temple L."/>
            <person name="James K.D."/>
            <person name="Harris B."/>
            <person name="Quail M.A."/>
            <person name="Achtman M."/>
            <person name="Atkin R."/>
            <person name="Baker S."/>
            <person name="Basham D."/>
            <person name="Bason N."/>
            <person name="Cherevach I."/>
            <person name="Chillingworth T."/>
            <person name="Collins M."/>
            <person name="Cronin A."/>
            <person name="Davis P."/>
            <person name="Doggett J."/>
            <person name="Feltwell T."/>
            <person name="Goble A."/>
            <person name="Hamlin N."/>
            <person name="Hauser H."/>
            <person name="Holroyd S."/>
            <person name="Jagels K."/>
            <person name="Leather S."/>
            <person name="Moule S."/>
            <person name="Norberczak H."/>
            <person name="O'Neil S."/>
            <person name="Ormond D."/>
            <person name="Price C."/>
            <person name="Rabbinowitsch E."/>
            <person name="Rutter S."/>
            <person name="Sanders M."/>
            <person name="Saunders D."/>
            <person name="Seeger K."/>
            <person name="Sharp S."/>
            <person name="Simmonds M."/>
            <person name="Skelton J."/>
            <person name="Squares R."/>
            <person name="Squares S."/>
            <person name="Stevens K."/>
            <person name="Unwin L."/>
            <person name="Whitehead S."/>
            <person name="Barrell B.G."/>
            <person name="Maskell D.J."/>
        </authorList>
    </citation>
    <scope>NUCLEOTIDE SEQUENCE [LARGE SCALE GENOMIC DNA]</scope>
    <source>
        <strain evidence="6">12822 / ATCC BAA-587 / NCTC 13253</strain>
    </source>
</reference>
<evidence type="ECO:0000313" key="6">
    <source>
        <dbReference type="Proteomes" id="UP000001421"/>
    </source>
</evidence>
<dbReference type="HOGENOM" id="CLU_009834_7_3_4"/>
<protein>
    <submittedName>
        <fullName evidence="5">Enoyl-CoA hydratase/isomerase family protein</fullName>
    </submittedName>
</protein>
<dbReference type="PANTHER" id="PTHR11941">
    <property type="entry name" value="ENOYL-COA HYDRATASE-RELATED"/>
    <property type="match status" value="1"/>
</dbReference>
<dbReference type="GO" id="GO:0016829">
    <property type="term" value="F:lyase activity"/>
    <property type="evidence" value="ECO:0007669"/>
    <property type="project" value="UniProtKB-KW"/>
</dbReference>
<dbReference type="PROSITE" id="PS00166">
    <property type="entry name" value="ENOYL_COA_HYDRATASE"/>
    <property type="match status" value="1"/>
</dbReference>
<dbReference type="Proteomes" id="UP000001421">
    <property type="component" value="Chromosome"/>
</dbReference>
<evidence type="ECO:0000256" key="3">
    <source>
        <dbReference type="ARBA" id="ARBA00023239"/>
    </source>
</evidence>
<dbReference type="EMBL" id="BX640424">
    <property type="protein sequence ID" value="CAE36112.1"/>
    <property type="molecule type" value="Genomic_DNA"/>
</dbReference>
<proteinExistence type="inferred from homology"/>
<comment type="similarity">
    <text evidence="1 4">Belongs to the enoyl-CoA hydratase/isomerase family.</text>
</comment>
<evidence type="ECO:0000313" key="5">
    <source>
        <dbReference type="EMBL" id="CAE36112.1"/>
    </source>
</evidence>
<dbReference type="Pfam" id="PF00378">
    <property type="entry name" value="ECH_1"/>
    <property type="match status" value="1"/>
</dbReference>
<dbReference type="InterPro" id="IPR018376">
    <property type="entry name" value="Enoyl-CoA_hyd/isom_CS"/>
</dbReference>
<dbReference type="CDD" id="cd06558">
    <property type="entry name" value="crotonase-like"/>
    <property type="match status" value="1"/>
</dbReference>
<accession>Q7WC01</accession>
<dbReference type="Gene3D" id="3.90.226.10">
    <property type="entry name" value="2-enoyl-CoA Hydratase, Chain A, domain 1"/>
    <property type="match status" value="1"/>
</dbReference>
<sequence length="261" mass="28264">MRRSAPKTLFKFDRGKHMEVTYQSLDRVALVTINRPQRGNSMNPAVVRELAQAWERFSGGDDLVAVITGAGNDAFCTGADLKELPGEVWRALPNFAVPTDKPVIAAVSGRAVGGGCTLALYADMIVASESAQFIYPEAKIGIFQGIMGGFPRKLPYAAGLEWITTGDPMSAQRAYELGFVNKVCKTGEQVEAALEMARKIAASAPLVVQAMKHLALKTLPANPMETFYPQKGMLEAIARSQDAEEGLQALRDKRDPVFKGC</sequence>
<dbReference type="AlphaFoldDB" id="Q7WC01"/>
<dbReference type="GO" id="GO:0006635">
    <property type="term" value="P:fatty acid beta-oxidation"/>
    <property type="evidence" value="ECO:0007669"/>
    <property type="project" value="TreeGrafter"/>
</dbReference>
<dbReference type="KEGG" id="bpa:BPP0528"/>
<dbReference type="PANTHER" id="PTHR11941:SF169">
    <property type="entry name" value="(7AS)-7A-METHYL-1,5-DIOXO-2,3,5,6,7,7A-HEXAHYDRO-1H-INDENE-CARBOXYL-COA HYDROLASE"/>
    <property type="match status" value="1"/>
</dbReference>
<name>Q7WC01_BORPA</name>
<organism evidence="5 6">
    <name type="scientific">Bordetella parapertussis (strain 12822 / ATCC BAA-587 / NCTC 13253)</name>
    <dbReference type="NCBI Taxonomy" id="257311"/>
    <lineage>
        <taxon>Bacteria</taxon>
        <taxon>Pseudomonadati</taxon>
        <taxon>Pseudomonadota</taxon>
        <taxon>Betaproteobacteria</taxon>
        <taxon>Burkholderiales</taxon>
        <taxon>Alcaligenaceae</taxon>
        <taxon>Bordetella</taxon>
    </lineage>
</organism>
<dbReference type="InterPro" id="IPR001753">
    <property type="entry name" value="Enoyl-CoA_hydra/iso"/>
</dbReference>
<evidence type="ECO:0000256" key="2">
    <source>
        <dbReference type="ARBA" id="ARBA00023098"/>
    </source>
</evidence>
<dbReference type="SUPFAM" id="SSF52096">
    <property type="entry name" value="ClpP/crotonase"/>
    <property type="match status" value="1"/>
</dbReference>
<dbReference type="InterPro" id="IPR029045">
    <property type="entry name" value="ClpP/crotonase-like_dom_sf"/>
</dbReference>
<keyword evidence="3" id="KW-0456">Lyase</keyword>
<gene>
    <name evidence="5" type="ordered locus">BPP0528</name>
</gene>
<evidence type="ECO:0000256" key="4">
    <source>
        <dbReference type="RuleBase" id="RU003707"/>
    </source>
</evidence>
<keyword evidence="2" id="KW-0443">Lipid metabolism</keyword>